<dbReference type="SUPFAM" id="SSF47781">
    <property type="entry name" value="RuvA domain 2-like"/>
    <property type="match status" value="1"/>
</dbReference>
<keyword evidence="10" id="KW-1185">Reference proteome</keyword>
<keyword evidence="2 6" id="KW-0227">DNA damage</keyword>
<evidence type="ECO:0000256" key="6">
    <source>
        <dbReference type="HAMAP-Rule" id="MF_00031"/>
    </source>
</evidence>
<dbReference type="SUPFAM" id="SSF46929">
    <property type="entry name" value="DNA helicase RuvA subunit, C-terminal domain"/>
    <property type="match status" value="1"/>
</dbReference>
<dbReference type="GO" id="GO:0006310">
    <property type="term" value="P:DNA recombination"/>
    <property type="evidence" value="ECO:0007669"/>
    <property type="project" value="UniProtKB-UniRule"/>
</dbReference>
<dbReference type="Proteomes" id="UP000199415">
    <property type="component" value="Unassembled WGS sequence"/>
</dbReference>
<evidence type="ECO:0000259" key="8">
    <source>
        <dbReference type="Pfam" id="PF07499"/>
    </source>
</evidence>
<dbReference type="HAMAP" id="MF_00031">
    <property type="entry name" value="DNA_HJ_migration_RuvA"/>
    <property type="match status" value="1"/>
</dbReference>
<comment type="similarity">
    <text evidence="6">Belongs to the RuvA family.</text>
</comment>
<dbReference type="Pfam" id="PF01330">
    <property type="entry name" value="RuvA_N"/>
    <property type="match status" value="1"/>
</dbReference>
<dbReference type="Gene3D" id="2.40.50.140">
    <property type="entry name" value="Nucleic acid-binding proteins"/>
    <property type="match status" value="1"/>
</dbReference>
<dbReference type="SUPFAM" id="SSF50249">
    <property type="entry name" value="Nucleic acid-binding proteins"/>
    <property type="match status" value="1"/>
</dbReference>
<dbReference type="GO" id="GO:0009379">
    <property type="term" value="C:Holliday junction helicase complex"/>
    <property type="evidence" value="ECO:0007669"/>
    <property type="project" value="InterPro"/>
</dbReference>
<name>A0A1G7LZ60_9PROT</name>
<evidence type="ECO:0000259" key="7">
    <source>
        <dbReference type="Pfam" id="PF01330"/>
    </source>
</evidence>
<evidence type="ECO:0000256" key="2">
    <source>
        <dbReference type="ARBA" id="ARBA00022763"/>
    </source>
</evidence>
<evidence type="ECO:0000256" key="4">
    <source>
        <dbReference type="ARBA" id="ARBA00023172"/>
    </source>
</evidence>
<protein>
    <recommendedName>
        <fullName evidence="6">Holliday junction branch migration complex subunit RuvA</fullName>
    </recommendedName>
</protein>
<dbReference type="InterPro" id="IPR036267">
    <property type="entry name" value="RuvA_C_sf"/>
</dbReference>
<dbReference type="Gene3D" id="1.10.8.10">
    <property type="entry name" value="DNA helicase RuvA subunit, C-terminal domain"/>
    <property type="match status" value="1"/>
</dbReference>
<feature type="domain" description="Holliday junction DNA helicase RuvA C-terminal" evidence="8">
    <location>
        <begin position="159"/>
        <end position="205"/>
    </location>
</feature>
<keyword evidence="4 6" id="KW-0233">DNA recombination</keyword>
<dbReference type="RefSeq" id="WP_090018449.1">
    <property type="nucleotide sequence ID" value="NZ_FNCE01000001.1"/>
</dbReference>
<sequence>MIGKLRGAIDEIDEESLLLDVGGVGYLVFASSRTLADLPPRGHTATLVIVTHVREDHIHLYGFTDRAERDWFNLLCTVQGVSVRHALAILSVLAPGKLAEAIAAQDKRTVSRANGVGPKLAGRIVTELKDKAPGLAAPAAAAAPEAGAAEAAADDGGGVSEDAVSALVNLGYQRAQAFGAVSAARTRLGDDAGLDAIIREGLKELTA</sequence>
<comment type="subcellular location">
    <subcellularLocation>
        <location evidence="6">Cytoplasm</location>
    </subcellularLocation>
</comment>
<evidence type="ECO:0000256" key="1">
    <source>
        <dbReference type="ARBA" id="ARBA00022490"/>
    </source>
</evidence>
<dbReference type="AlphaFoldDB" id="A0A1G7LZ60"/>
<dbReference type="CDD" id="cd14332">
    <property type="entry name" value="UBA_RuvA_C"/>
    <property type="match status" value="1"/>
</dbReference>
<evidence type="ECO:0000313" key="9">
    <source>
        <dbReference type="EMBL" id="SDF54787.1"/>
    </source>
</evidence>
<dbReference type="GO" id="GO:0000400">
    <property type="term" value="F:four-way junction DNA binding"/>
    <property type="evidence" value="ECO:0007669"/>
    <property type="project" value="UniProtKB-UniRule"/>
</dbReference>
<feature type="region of interest" description="Domain III" evidence="6">
    <location>
        <begin position="149"/>
        <end position="207"/>
    </location>
</feature>
<dbReference type="GO" id="GO:0005737">
    <property type="term" value="C:cytoplasm"/>
    <property type="evidence" value="ECO:0007669"/>
    <property type="project" value="UniProtKB-SubCell"/>
</dbReference>
<keyword evidence="3 6" id="KW-0238">DNA-binding</keyword>
<dbReference type="OrthoDB" id="5293449at2"/>
<dbReference type="GO" id="GO:0006281">
    <property type="term" value="P:DNA repair"/>
    <property type="evidence" value="ECO:0007669"/>
    <property type="project" value="UniProtKB-UniRule"/>
</dbReference>
<evidence type="ECO:0000313" key="10">
    <source>
        <dbReference type="Proteomes" id="UP000199415"/>
    </source>
</evidence>
<evidence type="ECO:0000256" key="3">
    <source>
        <dbReference type="ARBA" id="ARBA00023125"/>
    </source>
</evidence>
<dbReference type="STRING" id="1082479.SAMN05216241_101426"/>
<dbReference type="Pfam" id="PF14520">
    <property type="entry name" value="HHH_5"/>
    <property type="match status" value="1"/>
</dbReference>
<dbReference type="EMBL" id="FNCE01000001">
    <property type="protein sequence ID" value="SDF54787.1"/>
    <property type="molecule type" value="Genomic_DNA"/>
</dbReference>
<keyword evidence="9" id="KW-0067">ATP-binding</keyword>
<organism evidence="9 10">
    <name type="scientific">Limimonas halophila</name>
    <dbReference type="NCBI Taxonomy" id="1082479"/>
    <lineage>
        <taxon>Bacteria</taxon>
        <taxon>Pseudomonadati</taxon>
        <taxon>Pseudomonadota</taxon>
        <taxon>Alphaproteobacteria</taxon>
        <taxon>Rhodospirillales</taxon>
        <taxon>Rhodovibrionaceae</taxon>
        <taxon>Limimonas</taxon>
    </lineage>
</organism>
<keyword evidence="9" id="KW-0378">Hydrolase</keyword>
<dbReference type="GO" id="GO:0009378">
    <property type="term" value="F:four-way junction helicase activity"/>
    <property type="evidence" value="ECO:0007669"/>
    <property type="project" value="InterPro"/>
</dbReference>
<accession>A0A1G7LZ60</accession>
<feature type="region of interest" description="Domain I" evidence="6">
    <location>
        <begin position="1"/>
        <end position="64"/>
    </location>
</feature>
<comment type="subunit">
    <text evidence="6">Homotetramer. Forms an RuvA(8)-RuvB(12)-Holliday junction (HJ) complex. HJ DNA is sandwiched between 2 RuvA tetramers; dsDNA enters through RuvA and exits via RuvB. An RuvB hexamer assembles on each DNA strand where it exits the tetramer. Each RuvB hexamer is contacted by two RuvA subunits (via domain III) on 2 adjacent RuvB subunits; this complex drives branch migration. In the full resolvosome a probable DNA-RuvA(4)-RuvB(12)-RuvC(2) complex forms which resolves the HJ.</text>
</comment>
<keyword evidence="9" id="KW-0347">Helicase</keyword>
<dbReference type="InterPro" id="IPR013849">
    <property type="entry name" value="DNA_helicase_Holl-junc_RuvA_I"/>
</dbReference>
<dbReference type="Gene3D" id="1.10.150.20">
    <property type="entry name" value="5' to 3' exonuclease, C-terminal subdomain"/>
    <property type="match status" value="1"/>
</dbReference>
<reference evidence="9 10" key="1">
    <citation type="submission" date="2016-10" db="EMBL/GenBank/DDBJ databases">
        <authorList>
            <person name="de Groot N.N."/>
        </authorList>
    </citation>
    <scope>NUCLEOTIDE SEQUENCE [LARGE SCALE GENOMIC DNA]</scope>
    <source>
        <strain evidence="9 10">DSM 25584</strain>
    </source>
</reference>
<dbReference type="InterPro" id="IPR011114">
    <property type="entry name" value="RuvA_C"/>
</dbReference>
<evidence type="ECO:0000256" key="5">
    <source>
        <dbReference type="ARBA" id="ARBA00023204"/>
    </source>
</evidence>
<gene>
    <name evidence="6" type="primary">ruvA</name>
    <name evidence="9" type="ORF">SAMN05216241_101426</name>
</gene>
<comment type="caution">
    <text evidence="6">Lacks conserved residue(s) required for the propagation of feature annotation.</text>
</comment>
<dbReference type="NCBIfam" id="TIGR00084">
    <property type="entry name" value="ruvA"/>
    <property type="match status" value="1"/>
</dbReference>
<dbReference type="InterPro" id="IPR012340">
    <property type="entry name" value="NA-bd_OB-fold"/>
</dbReference>
<dbReference type="GO" id="GO:0048476">
    <property type="term" value="C:Holliday junction resolvase complex"/>
    <property type="evidence" value="ECO:0007669"/>
    <property type="project" value="UniProtKB-UniRule"/>
</dbReference>
<dbReference type="GO" id="GO:0005524">
    <property type="term" value="F:ATP binding"/>
    <property type="evidence" value="ECO:0007669"/>
    <property type="project" value="InterPro"/>
</dbReference>
<dbReference type="InterPro" id="IPR000085">
    <property type="entry name" value="RuvA"/>
</dbReference>
<dbReference type="InterPro" id="IPR010994">
    <property type="entry name" value="RuvA_2-like"/>
</dbReference>
<comment type="domain">
    <text evidence="6">Has three domains with a flexible linker between the domains II and III and assumes an 'L' shape. Domain III is highly mobile and contacts RuvB.</text>
</comment>
<proteinExistence type="inferred from homology"/>
<feature type="domain" description="DNA helicase Holliday junction RuvA type" evidence="7">
    <location>
        <begin position="1"/>
        <end position="62"/>
    </location>
</feature>
<keyword evidence="1 6" id="KW-0963">Cytoplasm</keyword>
<keyword evidence="9" id="KW-0547">Nucleotide-binding</keyword>
<dbReference type="Pfam" id="PF07499">
    <property type="entry name" value="RuvA_C"/>
    <property type="match status" value="1"/>
</dbReference>
<keyword evidence="5 6" id="KW-0234">DNA repair</keyword>
<comment type="function">
    <text evidence="6">The RuvA-RuvB-RuvC complex processes Holliday junction (HJ) DNA during genetic recombination and DNA repair, while the RuvA-RuvB complex plays an important role in the rescue of blocked DNA replication forks via replication fork reversal (RFR). RuvA specifically binds to HJ cruciform DNA, conferring on it an open structure. The RuvB hexamer acts as an ATP-dependent pump, pulling dsDNA into and through the RuvAB complex. HJ branch migration allows RuvC to scan DNA until it finds its consensus sequence, where it cleaves and resolves the cruciform DNA.</text>
</comment>